<dbReference type="Proteomes" id="UP000193144">
    <property type="component" value="Unassembled WGS sequence"/>
</dbReference>
<feature type="region of interest" description="Disordered" evidence="2">
    <location>
        <begin position="579"/>
        <end position="607"/>
    </location>
</feature>
<feature type="region of interest" description="Disordered" evidence="2">
    <location>
        <begin position="172"/>
        <end position="228"/>
    </location>
</feature>
<gene>
    <name evidence="3" type="ORF">BCR34DRAFT_601724</name>
</gene>
<comment type="caution">
    <text evidence="3">The sequence shown here is derived from an EMBL/GenBank/DDBJ whole genome shotgun (WGS) entry which is preliminary data.</text>
</comment>
<name>A0A1Y1ZL87_9PLEO</name>
<sequence>MLRTSKTPHLDLAPEDTMHFTKNDYIWGIRANWGDNSLGTYVAESNMYRLPPSSSNHPHGTRHATESVDYRGTYWPESVLEALYRLSCLEQTRLNGRIVSENLAQAVRLRQRQPNETSFLLAVDVDAINYSMRHRVPVKTAIQKIPRTDQADTDAATTQTAAREFHLCDISTAPQSRPADDPPNTSPSEPRHGTELGCPVYPTFPVHDDDDAETLPQSPPPQQAGEGGQVLLRPIPPSNIVCGSLYASTDYPTRALTPTSGPGGQGPLRATMDAIINSRATLVKGFFNLSDSYNSPYQSIPECENQDVPHGLPSDSSIKRNGWTIAGSSTIDPCPSNPQPSNEEHLAINPVQSPTAVDNFADKPAAAQNVERSPEKSMSVAPAPVPQPDDARPGYCNGKYYHGPYGHLSEDLYISSSGSQICGFVEDPNTMQQCGHVGHGASRGKSKNETITALRQHIVAVHGRPVSGATSKNTREEVAEASIFLWQYFRPGGAFENTEFRVTAHEDKRLSVRDRHWAWVGKADRVFQDLALLQPLQISPPQIEGTPSLSEEGETEGQDQGNLQSFNPLETAIQSVAGTASVPRPDPSMLQADEPHAPSDQQPLPTIPAREQTTTVPAIKQEANPSGPPYHIPRTNIRLRAPTIPEDSYRARQKQIDKRKKALRIRQEQARSRQAEEKSRQEQLRLELEELEGDDFEIMDVDVDGVEAGALARSSETQTSFTAVKIELDTRVEMRGRTLEDCIELD</sequence>
<feature type="region of interest" description="Disordered" evidence="2">
    <location>
        <begin position="538"/>
        <end position="564"/>
    </location>
</feature>
<reference evidence="3 4" key="1">
    <citation type="submission" date="2016-07" db="EMBL/GenBank/DDBJ databases">
        <title>Pervasive Adenine N6-methylation of Active Genes in Fungi.</title>
        <authorList>
            <consortium name="DOE Joint Genome Institute"/>
            <person name="Mondo S.J."/>
            <person name="Dannebaum R.O."/>
            <person name="Kuo R.C."/>
            <person name="Labutti K."/>
            <person name="Haridas S."/>
            <person name="Kuo A."/>
            <person name="Salamov A."/>
            <person name="Ahrendt S.R."/>
            <person name="Lipzen A."/>
            <person name="Sullivan W."/>
            <person name="Andreopoulos W.B."/>
            <person name="Clum A."/>
            <person name="Lindquist E."/>
            <person name="Daum C."/>
            <person name="Ramamoorthy G.K."/>
            <person name="Gryganskyi A."/>
            <person name="Culley D."/>
            <person name="Magnuson J.K."/>
            <person name="James T.Y."/>
            <person name="O'Malley M.A."/>
            <person name="Stajich J.E."/>
            <person name="Spatafora J.W."/>
            <person name="Visel A."/>
            <person name="Grigoriev I.V."/>
        </authorList>
    </citation>
    <scope>NUCLEOTIDE SEQUENCE [LARGE SCALE GENOMIC DNA]</scope>
    <source>
        <strain evidence="3 4">CBS 115471</strain>
    </source>
</reference>
<organism evidence="3 4">
    <name type="scientific">Clohesyomyces aquaticus</name>
    <dbReference type="NCBI Taxonomy" id="1231657"/>
    <lineage>
        <taxon>Eukaryota</taxon>
        <taxon>Fungi</taxon>
        <taxon>Dikarya</taxon>
        <taxon>Ascomycota</taxon>
        <taxon>Pezizomycotina</taxon>
        <taxon>Dothideomycetes</taxon>
        <taxon>Pleosporomycetidae</taxon>
        <taxon>Pleosporales</taxon>
        <taxon>Lindgomycetaceae</taxon>
        <taxon>Clohesyomyces</taxon>
    </lineage>
</organism>
<keyword evidence="1" id="KW-0175">Coiled coil</keyword>
<feature type="compositionally biased region" description="Polar residues" evidence="2">
    <location>
        <begin position="538"/>
        <end position="549"/>
    </location>
</feature>
<evidence type="ECO:0000313" key="4">
    <source>
        <dbReference type="Proteomes" id="UP000193144"/>
    </source>
</evidence>
<feature type="coiled-coil region" evidence="1">
    <location>
        <begin position="665"/>
        <end position="694"/>
    </location>
</feature>
<accession>A0A1Y1ZL87</accession>
<keyword evidence="4" id="KW-1185">Reference proteome</keyword>
<dbReference type="AlphaFoldDB" id="A0A1Y1ZL87"/>
<protein>
    <submittedName>
        <fullName evidence="3">Uncharacterized protein</fullName>
    </submittedName>
</protein>
<evidence type="ECO:0000313" key="3">
    <source>
        <dbReference type="EMBL" id="ORY10969.1"/>
    </source>
</evidence>
<feature type="region of interest" description="Disordered" evidence="2">
    <location>
        <begin position="366"/>
        <end position="392"/>
    </location>
</feature>
<evidence type="ECO:0000256" key="1">
    <source>
        <dbReference type="SAM" id="Coils"/>
    </source>
</evidence>
<proteinExistence type="predicted"/>
<evidence type="ECO:0000256" key="2">
    <source>
        <dbReference type="SAM" id="MobiDB-lite"/>
    </source>
</evidence>
<dbReference type="EMBL" id="MCFA01000066">
    <property type="protein sequence ID" value="ORY10969.1"/>
    <property type="molecule type" value="Genomic_DNA"/>
</dbReference>